<feature type="domain" description="DHHA1" evidence="8">
    <location>
        <begin position="344"/>
        <end position="437"/>
    </location>
</feature>
<evidence type="ECO:0000259" key="10">
    <source>
        <dbReference type="Pfam" id="PF17768"/>
    </source>
</evidence>
<evidence type="ECO:0000256" key="1">
    <source>
        <dbReference type="ARBA" id="ARBA00005915"/>
    </source>
</evidence>
<feature type="domain" description="DDH" evidence="7">
    <location>
        <begin position="84"/>
        <end position="227"/>
    </location>
</feature>
<evidence type="ECO:0000256" key="6">
    <source>
        <dbReference type="SAM" id="Coils"/>
    </source>
</evidence>
<feature type="domain" description="RecJ OB" evidence="10">
    <location>
        <begin position="455"/>
        <end position="557"/>
    </location>
</feature>
<dbReference type="STRING" id="1462526.BN990_01768"/>
<dbReference type="InterPro" id="IPR041122">
    <property type="entry name" value="RecJ_OB"/>
</dbReference>
<dbReference type="AlphaFoldDB" id="A0A024QC31"/>
<evidence type="ECO:0000256" key="5">
    <source>
        <dbReference type="ARBA" id="ARBA00022839"/>
    </source>
</evidence>
<dbReference type="RefSeq" id="WP_021291007.1">
    <property type="nucleotide sequence ID" value="NZ_BNER01000002.1"/>
</dbReference>
<evidence type="ECO:0000259" key="9">
    <source>
        <dbReference type="Pfam" id="PF10141"/>
    </source>
</evidence>
<dbReference type="PANTHER" id="PTHR30255:SF2">
    <property type="entry name" value="SINGLE-STRANDED-DNA-SPECIFIC EXONUCLEASE RECJ"/>
    <property type="match status" value="1"/>
</dbReference>
<dbReference type="GO" id="GO:0008409">
    <property type="term" value="F:5'-3' exonuclease activity"/>
    <property type="evidence" value="ECO:0007669"/>
    <property type="project" value="InterPro"/>
</dbReference>
<proteinExistence type="inferred from homology"/>
<dbReference type="InterPro" id="IPR051673">
    <property type="entry name" value="SSDNA_exonuclease_RecJ"/>
</dbReference>
<keyword evidence="5 11" id="KW-0269">Exonuclease</keyword>
<accession>A0A024QC31</accession>
<dbReference type="Proteomes" id="UP000028875">
    <property type="component" value="Unassembled WGS sequence"/>
</dbReference>
<feature type="domain" description="Single-stranded-DNA-specific exonuclease RecJ C-terminal" evidence="9">
    <location>
        <begin position="564"/>
        <end position="758"/>
    </location>
</feature>
<evidence type="ECO:0000259" key="8">
    <source>
        <dbReference type="Pfam" id="PF02272"/>
    </source>
</evidence>
<reference evidence="11 12" key="1">
    <citation type="submission" date="2014-03" db="EMBL/GenBank/DDBJ databases">
        <authorList>
            <person name="Urmite Genomes U."/>
        </authorList>
    </citation>
    <scope>NUCLEOTIDE SEQUENCE [LARGE SCALE GENOMIC DNA]</scope>
    <source>
        <strain evidence="11 12">Vm-5</strain>
    </source>
</reference>
<dbReference type="OrthoDB" id="9809852at2"/>
<name>A0A024QC31_9BACI</name>
<evidence type="ECO:0000256" key="2">
    <source>
        <dbReference type="ARBA" id="ARBA00019841"/>
    </source>
</evidence>
<keyword evidence="4" id="KW-0378">Hydrolase</keyword>
<dbReference type="Gene3D" id="3.10.310.30">
    <property type="match status" value="1"/>
</dbReference>
<dbReference type="Pfam" id="PF02272">
    <property type="entry name" value="DHHA1"/>
    <property type="match status" value="1"/>
</dbReference>
<evidence type="ECO:0000259" key="7">
    <source>
        <dbReference type="Pfam" id="PF01368"/>
    </source>
</evidence>
<dbReference type="Pfam" id="PF17768">
    <property type="entry name" value="RecJ_OB"/>
    <property type="match status" value="1"/>
</dbReference>
<dbReference type="Pfam" id="PF01368">
    <property type="entry name" value="DHH"/>
    <property type="match status" value="1"/>
</dbReference>
<dbReference type="SUPFAM" id="SSF64182">
    <property type="entry name" value="DHH phosphoesterases"/>
    <property type="match status" value="1"/>
</dbReference>
<feature type="coiled-coil region" evidence="6">
    <location>
        <begin position="300"/>
        <end position="334"/>
    </location>
</feature>
<gene>
    <name evidence="11" type="primary">recJ</name>
    <name evidence="11" type="ORF">BN990_01768</name>
</gene>
<dbReference type="GO" id="GO:0006281">
    <property type="term" value="P:DNA repair"/>
    <property type="evidence" value="ECO:0007669"/>
    <property type="project" value="InterPro"/>
</dbReference>
<evidence type="ECO:0000313" key="11">
    <source>
        <dbReference type="EMBL" id="CDQ39466.1"/>
    </source>
</evidence>
<keyword evidence="3" id="KW-0540">Nuclease</keyword>
<keyword evidence="12" id="KW-1185">Reference proteome</keyword>
<organism evidence="11 12">
    <name type="scientific">Virgibacillus massiliensis</name>
    <dbReference type="NCBI Taxonomy" id="1462526"/>
    <lineage>
        <taxon>Bacteria</taxon>
        <taxon>Bacillati</taxon>
        <taxon>Bacillota</taxon>
        <taxon>Bacilli</taxon>
        <taxon>Bacillales</taxon>
        <taxon>Bacillaceae</taxon>
        <taxon>Virgibacillus</taxon>
    </lineage>
</organism>
<evidence type="ECO:0000256" key="3">
    <source>
        <dbReference type="ARBA" id="ARBA00022722"/>
    </source>
</evidence>
<dbReference type="InterPro" id="IPR003156">
    <property type="entry name" value="DHHA1_dom"/>
</dbReference>
<dbReference type="Pfam" id="PF10141">
    <property type="entry name" value="ssDNA-exonuc_C"/>
    <property type="match status" value="1"/>
</dbReference>
<dbReference type="NCBIfam" id="TIGR00644">
    <property type="entry name" value="recJ"/>
    <property type="match status" value="1"/>
</dbReference>
<dbReference type="InterPro" id="IPR038763">
    <property type="entry name" value="DHH_sf"/>
</dbReference>
<comment type="similarity">
    <text evidence="1">Belongs to the RecJ family.</text>
</comment>
<reference evidence="12" key="2">
    <citation type="submission" date="2014-05" db="EMBL/GenBank/DDBJ databases">
        <title>Draft genome sequence of Virgibacillus massiliensis Vm-5.</title>
        <authorList>
            <person name="Khelaifia S."/>
            <person name="Croce O."/>
            <person name="Lagier J.C."/>
            <person name="Raoult D."/>
        </authorList>
    </citation>
    <scope>NUCLEOTIDE SEQUENCE [LARGE SCALE GENOMIC DNA]</scope>
    <source>
        <strain evidence="12">Vm-5</strain>
    </source>
</reference>
<dbReference type="PANTHER" id="PTHR30255">
    <property type="entry name" value="SINGLE-STRANDED-DNA-SPECIFIC EXONUCLEASE RECJ"/>
    <property type="match status" value="1"/>
</dbReference>
<evidence type="ECO:0000313" key="12">
    <source>
        <dbReference type="Proteomes" id="UP000028875"/>
    </source>
</evidence>
<protein>
    <recommendedName>
        <fullName evidence="2">Single-stranded-DNA-specific exonuclease RecJ</fullName>
    </recommendedName>
</protein>
<dbReference type="InterPro" id="IPR001667">
    <property type="entry name" value="DDH_dom"/>
</dbReference>
<dbReference type="GO" id="GO:0006310">
    <property type="term" value="P:DNA recombination"/>
    <property type="evidence" value="ECO:0007669"/>
    <property type="project" value="InterPro"/>
</dbReference>
<dbReference type="eggNOG" id="COG0608">
    <property type="taxonomic scope" value="Bacteria"/>
</dbReference>
<evidence type="ECO:0000256" key="4">
    <source>
        <dbReference type="ARBA" id="ARBA00022801"/>
    </source>
</evidence>
<keyword evidence="6" id="KW-0175">Coiled coil</keyword>
<sequence>MLKSKAKWNYIEKIQDNDNLHWMDDSLSLSPVIQELLLQRGITSEHAASKFLAPDLSDLHNPNMLLMIDKATNRVHQAIENQERILVFGDYDADGVSSTTVLLKALQELGADCNFYIPNRFTEGYGPNEKAFRNAYDEGYQLIITVDTGIAAVHEAEVANELGIDLIITDHHEIQAELPDCYAIIHPKCSPDYLFQELAGVGVAFKFAESLLGYFPKHLLEFTAIGTIADLVPLVNENRILAYYGLKALSATSNVGLKALKQVCKIEDQVTEEDVGFLIGPRINAVGRLQDADLAVHLLMTDSKEEAIEIAETIQQINQERQRIVTEIVNEAEEMLNGCEQQGVIIVAKEGWNEGVLGIVASKLVRKYDRPAIVLAKKSDKGIAKGSARSIPAFDLFQNCMQVRHLFHSFGGHAQAAGMTLQLEQVEVLQAALNELIFSQLTAEDFKQVIDISQSIPISEITEELIGEIERLAPFGMHNPKPLFHIQEQPTQARQIGSLKNHLKLQFKSNKAMLDAIGFGLGELFHYLTPHTAIQLVGELGINEWNGQRKPQMMIQDISINDWQLFDHRGKRTLDISPFINEESRQLAVGKEERTQYEGIDYKTYQDLLDDPEQLNSLFIIDMPNEIADLEQLIKNTKPNNIHVCYYVKDSTYLRAFPSREEFKWVYAFILRRKQLHADRDITVLIQSKGWTKDKLLFILDVFEELDFISNTDGIIQPNPQPMKKDLRSSSIYQQRLRQAEIEKVLYYSTYEELKSFFTRCAEYLGIPKEELSYGL</sequence>
<dbReference type="Gene3D" id="3.90.1640.30">
    <property type="match status" value="1"/>
</dbReference>
<comment type="caution">
    <text evidence="11">The sequence shown here is derived from an EMBL/GenBank/DDBJ whole genome shotgun (WGS) entry which is preliminary data.</text>
</comment>
<dbReference type="EMBL" id="CCDP010000001">
    <property type="protein sequence ID" value="CDQ39466.1"/>
    <property type="molecule type" value="Genomic_DNA"/>
</dbReference>
<dbReference type="InterPro" id="IPR018779">
    <property type="entry name" value="RecJ_C"/>
</dbReference>
<dbReference type="GO" id="GO:0003676">
    <property type="term" value="F:nucleic acid binding"/>
    <property type="evidence" value="ECO:0007669"/>
    <property type="project" value="InterPro"/>
</dbReference>
<dbReference type="InterPro" id="IPR004610">
    <property type="entry name" value="RecJ"/>
</dbReference>